<comment type="caution">
    <text evidence="2">The sequence shown here is derived from an EMBL/GenBank/DDBJ whole genome shotgun (WGS) entry which is preliminary data.</text>
</comment>
<evidence type="ECO:0000313" key="2">
    <source>
        <dbReference type="EMBL" id="GMT04213.1"/>
    </source>
</evidence>
<organism evidence="2 3">
    <name type="scientific">Pristionchus entomophagus</name>
    <dbReference type="NCBI Taxonomy" id="358040"/>
    <lineage>
        <taxon>Eukaryota</taxon>
        <taxon>Metazoa</taxon>
        <taxon>Ecdysozoa</taxon>
        <taxon>Nematoda</taxon>
        <taxon>Chromadorea</taxon>
        <taxon>Rhabditida</taxon>
        <taxon>Rhabditina</taxon>
        <taxon>Diplogasteromorpha</taxon>
        <taxon>Diplogasteroidea</taxon>
        <taxon>Neodiplogasteridae</taxon>
        <taxon>Pristionchus</taxon>
    </lineage>
</organism>
<protein>
    <submittedName>
        <fullName evidence="2">Uncharacterized protein</fullName>
    </submittedName>
</protein>
<feature type="compositionally biased region" description="Polar residues" evidence="1">
    <location>
        <begin position="1"/>
        <end position="20"/>
    </location>
</feature>
<dbReference type="EMBL" id="BTSX01000006">
    <property type="protein sequence ID" value="GMT04213.1"/>
    <property type="molecule type" value="Genomic_DNA"/>
</dbReference>
<feature type="compositionally biased region" description="Low complexity" evidence="1">
    <location>
        <begin position="142"/>
        <end position="154"/>
    </location>
</feature>
<feature type="compositionally biased region" description="Basic and acidic residues" evidence="1">
    <location>
        <begin position="157"/>
        <end position="169"/>
    </location>
</feature>
<reference evidence="2" key="1">
    <citation type="submission" date="2023-10" db="EMBL/GenBank/DDBJ databases">
        <title>Genome assembly of Pristionchus species.</title>
        <authorList>
            <person name="Yoshida K."/>
            <person name="Sommer R.J."/>
        </authorList>
    </citation>
    <scope>NUCLEOTIDE SEQUENCE</scope>
    <source>
        <strain evidence="2">RS0144</strain>
    </source>
</reference>
<feature type="compositionally biased region" description="Acidic residues" evidence="1">
    <location>
        <begin position="80"/>
        <end position="90"/>
    </location>
</feature>
<feature type="region of interest" description="Disordered" evidence="1">
    <location>
        <begin position="45"/>
        <end position="169"/>
    </location>
</feature>
<name>A0AAV5UCU4_9BILA</name>
<feature type="region of interest" description="Disordered" evidence="1">
    <location>
        <begin position="1"/>
        <end position="23"/>
    </location>
</feature>
<dbReference type="Proteomes" id="UP001432027">
    <property type="component" value="Unassembled WGS sequence"/>
</dbReference>
<feature type="region of interest" description="Disordered" evidence="1">
    <location>
        <begin position="229"/>
        <end position="267"/>
    </location>
</feature>
<dbReference type="AlphaFoldDB" id="A0AAV5UCU4"/>
<feature type="compositionally biased region" description="Low complexity" evidence="1">
    <location>
        <begin position="70"/>
        <end position="79"/>
    </location>
</feature>
<gene>
    <name evidence="2" type="ORF">PENTCL1PPCAC_26387</name>
</gene>
<proteinExistence type="predicted"/>
<feature type="compositionally biased region" description="Polar residues" evidence="1">
    <location>
        <begin position="248"/>
        <end position="267"/>
    </location>
</feature>
<feature type="non-terminal residue" evidence="2">
    <location>
        <position position="1"/>
    </location>
</feature>
<sequence>PTTSGRLSLMQTGSSTQGLNQEVIPAVPMQDSDDEVEILYERVDRRPSQSMVQLSGDLASFLPPPAILNESTDTTGSSESSEEGEMEEEPTTSSQTHRSEVRLSTLSGPSPKRARSIEDDEASCTSTSAKVRNRDYSSEYQEGTSASSTDSTEAAEQDEKQTESTNEIKEMMRLVRESYSNKAEELDRTLKETLNEWVDTVLIKAAPEKKIQLTTALKLALSTKITRKKGQDEAWIPSKDWNLDESHSNGNANEADDTQLSIPSTPF</sequence>
<evidence type="ECO:0000256" key="1">
    <source>
        <dbReference type="SAM" id="MobiDB-lite"/>
    </source>
</evidence>
<accession>A0AAV5UCU4</accession>
<keyword evidence="3" id="KW-1185">Reference proteome</keyword>
<evidence type="ECO:0000313" key="3">
    <source>
        <dbReference type="Proteomes" id="UP001432027"/>
    </source>
</evidence>